<gene>
    <name evidence="1" type="ORF">SAMN05444583_106213</name>
</gene>
<name>A0A1H7N2K5_9NOCA</name>
<organism evidence="1 2">
    <name type="scientific">Rhodococcus maanshanensis</name>
    <dbReference type="NCBI Taxonomy" id="183556"/>
    <lineage>
        <taxon>Bacteria</taxon>
        <taxon>Bacillati</taxon>
        <taxon>Actinomycetota</taxon>
        <taxon>Actinomycetes</taxon>
        <taxon>Mycobacteriales</taxon>
        <taxon>Nocardiaceae</taxon>
        <taxon>Rhodococcus</taxon>
    </lineage>
</organism>
<reference evidence="2" key="1">
    <citation type="submission" date="2016-10" db="EMBL/GenBank/DDBJ databases">
        <authorList>
            <person name="Varghese N."/>
            <person name="Submissions S."/>
        </authorList>
    </citation>
    <scope>NUCLEOTIDE SEQUENCE [LARGE SCALE GENOMIC DNA]</scope>
    <source>
        <strain evidence="2">DSM 44675</strain>
    </source>
</reference>
<evidence type="ECO:0000313" key="2">
    <source>
        <dbReference type="Proteomes" id="UP000198677"/>
    </source>
</evidence>
<dbReference type="AlphaFoldDB" id="A0A1H7N2K5"/>
<accession>A0A1H7N2K5</accession>
<keyword evidence="2" id="KW-1185">Reference proteome</keyword>
<dbReference type="EMBL" id="FOAW01000006">
    <property type="protein sequence ID" value="SEL17117.1"/>
    <property type="molecule type" value="Genomic_DNA"/>
</dbReference>
<protein>
    <submittedName>
        <fullName evidence="1">Uncharacterized protein</fullName>
    </submittedName>
</protein>
<evidence type="ECO:0000313" key="1">
    <source>
        <dbReference type="EMBL" id="SEL17117.1"/>
    </source>
</evidence>
<sequence>MEALINILYAVAANIYDSVSGSSGSAAPQEPQNP</sequence>
<proteinExistence type="predicted"/>
<dbReference type="Proteomes" id="UP000198677">
    <property type="component" value="Unassembled WGS sequence"/>
</dbReference>